<name>A0A6C0ESW5_9ZZZZ</name>
<organism evidence="1">
    <name type="scientific">viral metagenome</name>
    <dbReference type="NCBI Taxonomy" id="1070528"/>
    <lineage>
        <taxon>unclassified sequences</taxon>
        <taxon>metagenomes</taxon>
        <taxon>organismal metagenomes</taxon>
    </lineage>
</organism>
<protein>
    <submittedName>
        <fullName evidence="1">Uncharacterized protein</fullName>
    </submittedName>
</protein>
<accession>A0A6C0ESW5</accession>
<dbReference type="AlphaFoldDB" id="A0A6C0ESW5"/>
<evidence type="ECO:0000313" key="1">
    <source>
        <dbReference type="EMBL" id="QHT31419.1"/>
    </source>
</evidence>
<sequence length="288" mass="33888">MKYLLCRPMGGLNDTLNQIYLCYNYCKKYNRCLLIDTSYNNFMLESFDKYFTFIDESNIIYNSYTIKTLIFNNEFTTYPNILENKLYDYDNRYEYIRGFCYNSVSLSVNFNEEYSEDIILHNNCGGGTNGANMLSLLILNDYVIDSIKIRYTMIDKPYTSIHIRNTDYKTDYIAFSTQNNNTILEDNIFLATDSKEALVYFKNLKTNDKLYTFIKTLNNNNYPIHRVNNNNTGNVFIDTICDVILLALADKFVFPPKNYGFTKLAIQLFNNKNILHSFTKNKFVYLSK</sequence>
<proteinExistence type="predicted"/>
<dbReference type="Gene3D" id="3.40.50.11350">
    <property type="match status" value="1"/>
</dbReference>
<reference evidence="1" key="1">
    <citation type="journal article" date="2020" name="Nature">
        <title>Giant virus diversity and host interactions through global metagenomics.</title>
        <authorList>
            <person name="Schulz F."/>
            <person name="Roux S."/>
            <person name="Paez-Espino D."/>
            <person name="Jungbluth S."/>
            <person name="Walsh D.A."/>
            <person name="Denef V.J."/>
            <person name="McMahon K.D."/>
            <person name="Konstantinidis K.T."/>
            <person name="Eloe-Fadrosh E.A."/>
            <person name="Kyrpides N.C."/>
            <person name="Woyke T."/>
        </authorList>
    </citation>
    <scope>NUCLEOTIDE SEQUENCE</scope>
    <source>
        <strain evidence="1">GVMAG-M-3300009155-2</strain>
    </source>
</reference>
<dbReference type="Gene3D" id="3.40.50.11340">
    <property type="match status" value="1"/>
</dbReference>
<dbReference type="EMBL" id="MN738919">
    <property type="protein sequence ID" value="QHT31419.1"/>
    <property type="molecule type" value="Genomic_DNA"/>
</dbReference>